<name>A0A8E2FAU6_9PEZI</name>
<evidence type="ECO:0000259" key="4">
    <source>
        <dbReference type="Pfam" id="PF14737"/>
    </source>
</evidence>
<dbReference type="InterPro" id="IPR011990">
    <property type="entry name" value="TPR-like_helical_dom_sf"/>
</dbReference>
<dbReference type="Proteomes" id="UP000250140">
    <property type="component" value="Unassembled WGS sequence"/>
</dbReference>
<keyword evidence="2 3" id="KW-0802">TPR repeat</keyword>
<dbReference type="SMART" id="SM00028">
    <property type="entry name" value="TPR"/>
    <property type="match status" value="2"/>
</dbReference>
<evidence type="ECO:0000256" key="1">
    <source>
        <dbReference type="ARBA" id="ARBA00022737"/>
    </source>
</evidence>
<dbReference type="AlphaFoldDB" id="A0A8E2FAU6"/>
<organism evidence="5 6">
    <name type="scientific">Glonium stellatum</name>
    <dbReference type="NCBI Taxonomy" id="574774"/>
    <lineage>
        <taxon>Eukaryota</taxon>
        <taxon>Fungi</taxon>
        <taxon>Dikarya</taxon>
        <taxon>Ascomycota</taxon>
        <taxon>Pezizomycotina</taxon>
        <taxon>Dothideomycetes</taxon>
        <taxon>Pleosporomycetidae</taxon>
        <taxon>Gloniales</taxon>
        <taxon>Gloniaceae</taxon>
        <taxon>Glonium</taxon>
    </lineage>
</organism>
<dbReference type="Gene3D" id="1.25.40.10">
    <property type="entry name" value="Tetratricopeptide repeat domain"/>
    <property type="match status" value="1"/>
</dbReference>
<dbReference type="OrthoDB" id="2423701at2759"/>
<feature type="domain" description="DUF4470" evidence="4">
    <location>
        <begin position="163"/>
        <end position="252"/>
    </location>
</feature>
<dbReference type="PROSITE" id="PS50005">
    <property type="entry name" value="TPR"/>
    <property type="match status" value="1"/>
</dbReference>
<sequence length="890" mass="101394">MVNQDNASQAAALREEGNGFYKRGDFNKALSAYLEASELTPDDPAPFSNLSAAFFETGKYSSAIKYAEQALAKLGEDSSPLKQRLYTRIVKAQIHLKQFDNARSTLSNLIRDGEYATLDKTLQQVDLYRATLPDEKQMLADIISDIPRYKPASEDAMEYFSVGHDTASSLFDPALGDICTQDTVSIFFAGIGDARHLYATIADIARYERNSEEMSERKYHFTILDLKAPAIARDLIILYLLLKLSNIQNEALPEWTDTLTAIYFIFTAPIIPAHAYETLQRTIQEIILDINGPGKLPGWLSLNESDKETITAALRSWETETLKRYGTSHIRQVAISHNVRTSVRLTAIGGQSPVPPGCEKETARFLETGMLEPAPEFLKRHDEQLQKLLEEASEDNKIKIVKYLDMNWKTNVTAIDIEWEDNKWDSEPPSMGLYPFDTADQLYEGEGTMPNSPERLFDYTVDFFIRTARALGQLQGQFTIEVVIGELVDTLEKIRFGLIDRRSDTPQGKKDSRPGQFPQFYDRIHMSNIPDYIGGSLTALLSGMPVLKPRETSWLSSNCLRNSDKWKNIDDFNNEYLLVNDGLTMQRLTLASLVEDQLVFKADPEALNPYIMANYLNYQRDPTVTSVPFKELVPRAELERWLYAHFFKLALPVKRDLRAWSLIYAPLNLTMFFRILSHLHEMGYPAHWLSTVLHNIVSNTVTTTARPPRTSPLEIAEVKAKNPARKISTAPFVPELSTLATLWQHLLPFGIVSPALPPISSIHRYQIVFESVHKTAASTQTLMLLFLNISFMKEGSGQPIPLRPFLVDDETGHQSADVVKWREKGLIAVTTLKWSPGEKRAEFWMRDELVQRWFGEKRWLAFLWRTDAWIPQSEPVIPDHRWVKRMPTLF</sequence>
<accession>A0A8E2FAU6</accession>
<dbReference type="InterPro" id="IPR027974">
    <property type="entry name" value="DUF4470"/>
</dbReference>
<proteinExistence type="predicted"/>
<dbReference type="GO" id="GO:0051879">
    <property type="term" value="F:Hsp90 protein binding"/>
    <property type="evidence" value="ECO:0007669"/>
    <property type="project" value="TreeGrafter"/>
</dbReference>
<reference evidence="5 6" key="1">
    <citation type="journal article" date="2016" name="Nat. Commun.">
        <title>Ectomycorrhizal ecology is imprinted in the genome of the dominant symbiotic fungus Cenococcum geophilum.</title>
        <authorList>
            <consortium name="DOE Joint Genome Institute"/>
            <person name="Peter M."/>
            <person name="Kohler A."/>
            <person name="Ohm R.A."/>
            <person name="Kuo A."/>
            <person name="Krutzmann J."/>
            <person name="Morin E."/>
            <person name="Arend M."/>
            <person name="Barry K.W."/>
            <person name="Binder M."/>
            <person name="Choi C."/>
            <person name="Clum A."/>
            <person name="Copeland A."/>
            <person name="Grisel N."/>
            <person name="Haridas S."/>
            <person name="Kipfer T."/>
            <person name="LaButti K."/>
            <person name="Lindquist E."/>
            <person name="Lipzen A."/>
            <person name="Maire R."/>
            <person name="Meier B."/>
            <person name="Mihaltcheva S."/>
            <person name="Molinier V."/>
            <person name="Murat C."/>
            <person name="Poggeler S."/>
            <person name="Quandt C.A."/>
            <person name="Sperisen C."/>
            <person name="Tritt A."/>
            <person name="Tisserant E."/>
            <person name="Crous P.W."/>
            <person name="Henrissat B."/>
            <person name="Nehls U."/>
            <person name="Egli S."/>
            <person name="Spatafora J.W."/>
            <person name="Grigoriev I.V."/>
            <person name="Martin F.M."/>
        </authorList>
    </citation>
    <scope>NUCLEOTIDE SEQUENCE [LARGE SCALE GENOMIC DNA]</scope>
    <source>
        <strain evidence="5 6">CBS 207.34</strain>
    </source>
</reference>
<feature type="repeat" description="TPR" evidence="3">
    <location>
        <begin position="10"/>
        <end position="43"/>
    </location>
</feature>
<gene>
    <name evidence="5" type="ORF">AOQ84DRAFT_385298</name>
</gene>
<protein>
    <recommendedName>
        <fullName evidence="4">DUF4470 domain-containing protein</fullName>
    </recommendedName>
</protein>
<dbReference type="Pfam" id="PF13414">
    <property type="entry name" value="TPR_11"/>
    <property type="match status" value="1"/>
</dbReference>
<dbReference type="Pfam" id="PF14737">
    <property type="entry name" value="DUF4470"/>
    <property type="match status" value="1"/>
</dbReference>
<evidence type="ECO:0000256" key="2">
    <source>
        <dbReference type="ARBA" id="ARBA00022803"/>
    </source>
</evidence>
<evidence type="ECO:0000313" key="6">
    <source>
        <dbReference type="Proteomes" id="UP000250140"/>
    </source>
</evidence>
<dbReference type="InterPro" id="IPR019734">
    <property type="entry name" value="TPR_rpt"/>
</dbReference>
<dbReference type="PANTHER" id="PTHR22904:SF523">
    <property type="entry name" value="STRESS-INDUCED-PHOSPHOPROTEIN 1"/>
    <property type="match status" value="1"/>
</dbReference>
<dbReference type="EMBL" id="KV748698">
    <property type="protein sequence ID" value="OCL13596.1"/>
    <property type="molecule type" value="Genomic_DNA"/>
</dbReference>
<keyword evidence="6" id="KW-1185">Reference proteome</keyword>
<dbReference type="PANTHER" id="PTHR22904">
    <property type="entry name" value="TPR REPEAT CONTAINING PROTEIN"/>
    <property type="match status" value="1"/>
</dbReference>
<dbReference type="SUPFAM" id="SSF48452">
    <property type="entry name" value="TPR-like"/>
    <property type="match status" value="1"/>
</dbReference>
<evidence type="ECO:0000313" key="5">
    <source>
        <dbReference type="EMBL" id="OCL13596.1"/>
    </source>
</evidence>
<keyword evidence="1" id="KW-0677">Repeat</keyword>
<evidence type="ECO:0000256" key="3">
    <source>
        <dbReference type="PROSITE-ProRule" id="PRU00339"/>
    </source>
</evidence>